<feature type="chain" id="PRO_5040377006" description="T20D4.11-like domain-containing protein" evidence="1">
    <location>
        <begin position="19"/>
        <end position="183"/>
    </location>
</feature>
<dbReference type="Pfam" id="PF01579">
    <property type="entry name" value="DUF19"/>
    <property type="match status" value="1"/>
</dbReference>
<accession>A0A9P1J0W0</accession>
<evidence type="ECO:0000259" key="2">
    <source>
        <dbReference type="Pfam" id="PF01579"/>
    </source>
</evidence>
<dbReference type="InterPro" id="IPR002542">
    <property type="entry name" value="T20D4.11-like_dom"/>
</dbReference>
<dbReference type="EMBL" id="CANHGI010000005">
    <property type="protein sequence ID" value="CAI5452968.1"/>
    <property type="molecule type" value="Genomic_DNA"/>
</dbReference>
<evidence type="ECO:0000256" key="1">
    <source>
        <dbReference type="SAM" id="SignalP"/>
    </source>
</evidence>
<organism evidence="3 4">
    <name type="scientific">Caenorhabditis angaria</name>
    <dbReference type="NCBI Taxonomy" id="860376"/>
    <lineage>
        <taxon>Eukaryota</taxon>
        <taxon>Metazoa</taxon>
        <taxon>Ecdysozoa</taxon>
        <taxon>Nematoda</taxon>
        <taxon>Chromadorea</taxon>
        <taxon>Rhabditida</taxon>
        <taxon>Rhabditina</taxon>
        <taxon>Rhabditomorpha</taxon>
        <taxon>Rhabditoidea</taxon>
        <taxon>Rhabditidae</taxon>
        <taxon>Peloderinae</taxon>
        <taxon>Caenorhabditis</taxon>
    </lineage>
</organism>
<evidence type="ECO:0000313" key="3">
    <source>
        <dbReference type="EMBL" id="CAI5452968.1"/>
    </source>
</evidence>
<name>A0A9P1J0W0_9PELO</name>
<dbReference type="PIRSF" id="PIRSF015697">
    <property type="entry name" value="UCP015697"/>
    <property type="match status" value="1"/>
</dbReference>
<comment type="caution">
    <text evidence="3">The sequence shown here is derived from an EMBL/GenBank/DDBJ whole genome shotgun (WGS) entry which is preliminary data.</text>
</comment>
<feature type="signal peptide" evidence="1">
    <location>
        <begin position="1"/>
        <end position="18"/>
    </location>
</feature>
<sequence>MWLNIFFLFALIISPSFSYSELEKCDFAESIEVIGCVSPVLDIVTRLDDIGNMTRARAFRINEECKNTSRCLSAIKCTSDQKLDKTMDVLCDAFSYFSTDFFECQKNITRQNPPCIRKIGSQSQHMLSMQTEPEKFCKFTIKASKCFKEEITDICGEQYWTPINTYFSKLSKLGNLPCKLNSV</sequence>
<feature type="domain" description="T20D4.11-like" evidence="2">
    <location>
        <begin position="25"/>
        <end position="174"/>
    </location>
</feature>
<dbReference type="PANTHER" id="PTHR21453:SF11">
    <property type="entry name" value="DUF19 DOMAIN-CONTAINING PROTEIN"/>
    <property type="match status" value="1"/>
</dbReference>
<proteinExistence type="predicted"/>
<evidence type="ECO:0000313" key="4">
    <source>
        <dbReference type="Proteomes" id="UP001152747"/>
    </source>
</evidence>
<dbReference type="InterPro" id="IPR016638">
    <property type="entry name" value="UPF0376"/>
</dbReference>
<gene>
    <name evidence="3" type="ORF">CAMP_LOCUS15605</name>
</gene>
<dbReference type="PANTHER" id="PTHR21453">
    <property type="entry name" value="DUF19 DOMAIN-CONTAINING PROTEIN-RELATED-RELATED"/>
    <property type="match status" value="1"/>
</dbReference>
<dbReference type="Proteomes" id="UP001152747">
    <property type="component" value="Unassembled WGS sequence"/>
</dbReference>
<keyword evidence="4" id="KW-1185">Reference proteome</keyword>
<keyword evidence="1" id="KW-0732">Signal</keyword>
<dbReference type="AlphaFoldDB" id="A0A9P1J0W0"/>
<reference evidence="3" key="1">
    <citation type="submission" date="2022-11" db="EMBL/GenBank/DDBJ databases">
        <authorList>
            <person name="Kikuchi T."/>
        </authorList>
    </citation>
    <scope>NUCLEOTIDE SEQUENCE</scope>
    <source>
        <strain evidence="3">PS1010</strain>
    </source>
</reference>
<protein>
    <recommendedName>
        <fullName evidence="2">T20D4.11-like domain-containing protein</fullName>
    </recommendedName>
</protein>
<dbReference type="OrthoDB" id="5824141at2759"/>